<name>A0A1H3AEQ3_9PSED</name>
<evidence type="ECO:0000313" key="2">
    <source>
        <dbReference type="EMBL" id="SDX27788.1"/>
    </source>
</evidence>
<organism evidence="2 3">
    <name type="scientific">Pseudomonas kuykendallii</name>
    <dbReference type="NCBI Taxonomy" id="1007099"/>
    <lineage>
        <taxon>Bacteria</taxon>
        <taxon>Pseudomonadati</taxon>
        <taxon>Pseudomonadota</taxon>
        <taxon>Gammaproteobacteria</taxon>
        <taxon>Pseudomonadales</taxon>
        <taxon>Pseudomonadaceae</taxon>
        <taxon>Pseudomonas</taxon>
    </lineage>
</organism>
<dbReference type="STRING" id="1007099.SAMN05216287_2673"/>
<keyword evidence="3" id="KW-1185">Reference proteome</keyword>
<keyword evidence="1" id="KW-0812">Transmembrane</keyword>
<dbReference type="EMBL" id="FNNU01000003">
    <property type="protein sequence ID" value="SDX27788.1"/>
    <property type="molecule type" value="Genomic_DNA"/>
</dbReference>
<sequence>MNFLACDGSWQVGAGGESICAGTLQSITGEEMQTQFGTALSWDEVAELRGDIITLFAIVFGFLVLKKLL</sequence>
<keyword evidence="1" id="KW-0472">Membrane</keyword>
<dbReference type="OrthoDB" id="6078555at2"/>
<evidence type="ECO:0000256" key="1">
    <source>
        <dbReference type="SAM" id="Phobius"/>
    </source>
</evidence>
<dbReference type="Proteomes" id="UP000243778">
    <property type="component" value="Unassembled WGS sequence"/>
</dbReference>
<accession>A0A1H3AEQ3</accession>
<keyword evidence="1" id="KW-1133">Transmembrane helix</keyword>
<protein>
    <submittedName>
        <fullName evidence="2">Uncharacterized protein</fullName>
    </submittedName>
</protein>
<feature type="transmembrane region" description="Helical" evidence="1">
    <location>
        <begin position="48"/>
        <end position="65"/>
    </location>
</feature>
<evidence type="ECO:0000313" key="3">
    <source>
        <dbReference type="Proteomes" id="UP000243778"/>
    </source>
</evidence>
<dbReference type="AlphaFoldDB" id="A0A1H3AEQ3"/>
<proteinExistence type="predicted"/>
<gene>
    <name evidence="2" type="ORF">SAMN05216287_2673</name>
</gene>
<reference evidence="3" key="1">
    <citation type="submission" date="2016-10" db="EMBL/GenBank/DDBJ databases">
        <authorList>
            <person name="Varghese N."/>
            <person name="Submissions S."/>
        </authorList>
    </citation>
    <scope>NUCLEOTIDE SEQUENCE [LARGE SCALE GENOMIC DNA]</scope>
    <source>
        <strain evidence="3">NRRL B-59562</strain>
    </source>
</reference>
<dbReference type="RefSeq" id="WP_090228929.1">
    <property type="nucleotide sequence ID" value="NZ_CAURGU010000015.1"/>
</dbReference>